<dbReference type="EMBL" id="JACHLI010000014">
    <property type="protein sequence ID" value="MBB4864770.1"/>
    <property type="molecule type" value="Genomic_DNA"/>
</dbReference>
<dbReference type="PANTHER" id="PTHR38593">
    <property type="entry name" value="BLR2558 PROTEIN"/>
    <property type="match status" value="1"/>
</dbReference>
<feature type="chain" id="PRO_5031261732" evidence="1">
    <location>
        <begin position="25"/>
        <end position="171"/>
    </location>
</feature>
<name>A0A7W7P2R0_PSENT</name>
<dbReference type="AlphaFoldDB" id="A0A7W7P2R0"/>
<dbReference type="RefSeq" id="WP_184591459.1">
    <property type="nucleotide sequence ID" value="NZ_JACHLI010000014.1"/>
</dbReference>
<gene>
    <name evidence="3" type="ORF">HNP46_003642</name>
</gene>
<sequence>MKTTTLLHGAIVSAALLLSGPLLAADPHSQAQNFVSQASAAGMAEIDAAKLALKKSQSNDVKAFAQHIIDDHTKAGEELKVIAQQQKLELADSPAMVDQAKAKVLDVRDDSFDAAYANNQVGAHEDAVKLFTDAANNSADTRIKAFAQQTLPVLQQHLEMAQELVKAHPSK</sequence>
<organism evidence="3 4">
    <name type="scientific">Pseudomonas nitroreducens</name>
    <dbReference type="NCBI Taxonomy" id="46680"/>
    <lineage>
        <taxon>Bacteria</taxon>
        <taxon>Pseudomonadati</taxon>
        <taxon>Pseudomonadota</taxon>
        <taxon>Gammaproteobacteria</taxon>
        <taxon>Pseudomonadales</taxon>
        <taxon>Pseudomonadaceae</taxon>
        <taxon>Pseudomonas</taxon>
    </lineage>
</organism>
<feature type="domain" description="DUF4142" evidence="2">
    <location>
        <begin position="30"/>
        <end position="164"/>
    </location>
</feature>
<dbReference type="PANTHER" id="PTHR38593:SF1">
    <property type="entry name" value="BLR2558 PROTEIN"/>
    <property type="match status" value="1"/>
</dbReference>
<dbReference type="Pfam" id="PF13628">
    <property type="entry name" value="DUF4142"/>
    <property type="match status" value="1"/>
</dbReference>
<proteinExistence type="predicted"/>
<dbReference type="InterPro" id="IPR012347">
    <property type="entry name" value="Ferritin-like"/>
</dbReference>
<comment type="caution">
    <text evidence="3">The sequence shown here is derived from an EMBL/GenBank/DDBJ whole genome shotgun (WGS) entry which is preliminary data.</text>
</comment>
<dbReference type="InterPro" id="IPR025419">
    <property type="entry name" value="DUF4142"/>
</dbReference>
<reference evidence="3 4" key="1">
    <citation type="submission" date="2020-08" db="EMBL/GenBank/DDBJ databases">
        <title>Functional genomics of gut bacteria from endangered species of beetles.</title>
        <authorList>
            <person name="Carlos-Shanley C."/>
        </authorList>
    </citation>
    <scope>NUCLEOTIDE SEQUENCE [LARGE SCALE GENOMIC DNA]</scope>
    <source>
        <strain evidence="3 4">S00179</strain>
    </source>
</reference>
<protein>
    <submittedName>
        <fullName evidence="3">Putative membrane protein</fullName>
    </submittedName>
</protein>
<evidence type="ECO:0000313" key="3">
    <source>
        <dbReference type="EMBL" id="MBB4864770.1"/>
    </source>
</evidence>
<evidence type="ECO:0000313" key="4">
    <source>
        <dbReference type="Proteomes" id="UP000566995"/>
    </source>
</evidence>
<evidence type="ECO:0000259" key="2">
    <source>
        <dbReference type="Pfam" id="PF13628"/>
    </source>
</evidence>
<keyword evidence="1" id="KW-0732">Signal</keyword>
<evidence type="ECO:0000256" key="1">
    <source>
        <dbReference type="SAM" id="SignalP"/>
    </source>
</evidence>
<feature type="signal peptide" evidence="1">
    <location>
        <begin position="1"/>
        <end position="24"/>
    </location>
</feature>
<dbReference type="Gene3D" id="1.20.1260.10">
    <property type="match status" value="1"/>
</dbReference>
<accession>A0A7W7P2R0</accession>
<dbReference type="Proteomes" id="UP000566995">
    <property type="component" value="Unassembled WGS sequence"/>
</dbReference>